<dbReference type="Proteomes" id="UP000032142">
    <property type="component" value="Unassembled WGS sequence"/>
</dbReference>
<keyword evidence="2" id="KW-1185">Reference proteome</keyword>
<gene>
    <name evidence="1" type="ORF">F383_03934</name>
</gene>
<evidence type="ECO:0000313" key="1">
    <source>
        <dbReference type="EMBL" id="KHG26696.1"/>
    </source>
</evidence>
<protein>
    <submittedName>
        <fullName evidence="1">Uncharacterized protein</fullName>
    </submittedName>
</protein>
<sequence length="34" mass="3597">MELLTGLLIKARGQGVATRAAHTSCQVSDQLKVT</sequence>
<proteinExistence type="predicted"/>
<name>A0A0B0PTF6_GOSAR</name>
<evidence type="ECO:0000313" key="2">
    <source>
        <dbReference type="Proteomes" id="UP000032142"/>
    </source>
</evidence>
<organism evidence="1 2">
    <name type="scientific">Gossypium arboreum</name>
    <name type="common">Tree cotton</name>
    <name type="synonym">Gossypium nanking</name>
    <dbReference type="NCBI Taxonomy" id="29729"/>
    <lineage>
        <taxon>Eukaryota</taxon>
        <taxon>Viridiplantae</taxon>
        <taxon>Streptophyta</taxon>
        <taxon>Embryophyta</taxon>
        <taxon>Tracheophyta</taxon>
        <taxon>Spermatophyta</taxon>
        <taxon>Magnoliopsida</taxon>
        <taxon>eudicotyledons</taxon>
        <taxon>Gunneridae</taxon>
        <taxon>Pentapetalae</taxon>
        <taxon>rosids</taxon>
        <taxon>malvids</taxon>
        <taxon>Malvales</taxon>
        <taxon>Malvaceae</taxon>
        <taxon>Malvoideae</taxon>
        <taxon>Gossypium</taxon>
    </lineage>
</organism>
<dbReference type="EMBL" id="KN438000">
    <property type="protein sequence ID" value="KHG26696.1"/>
    <property type="molecule type" value="Genomic_DNA"/>
</dbReference>
<dbReference type="AlphaFoldDB" id="A0A0B0PTF6"/>
<accession>A0A0B0PTF6</accession>
<reference evidence="2" key="1">
    <citation type="submission" date="2014-09" db="EMBL/GenBank/DDBJ databases">
        <authorList>
            <person name="Mudge J."/>
            <person name="Ramaraj T."/>
            <person name="Lindquist I.E."/>
            <person name="Bharti A.K."/>
            <person name="Sundararajan A."/>
            <person name="Cameron C.T."/>
            <person name="Woodward J.E."/>
            <person name="May G.D."/>
            <person name="Brubaker C."/>
            <person name="Broadhvest J."/>
            <person name="Wilkins T.A."/>
        </authorList>
    </citation>
    <scope>NUCLEOTIDE SEQUENCE</scope>
    <source>
        <strain evidence="2">cv. AKA8401</strain>
    </source>
</reference>